<dbReference type="SUPFAM" id="SSF52540">
    <property type="entry name" value="P-loop containing nucleoside triphosphate hydrolases"/>
    <property type="match status" value="1"/>
</dbReference>
<dbReference type="GO" id="GO:0005524">
    <property type="term" value="F:ATP binding"/>
    <property type="evidence" value="ECO:0007669"/>
    <property type="project" value="InterPro"/>
</dbReference>
<dbReference type="InterPro" id="IPR038718">
    <property type="entry name" value="SNF2-like_sf"/>
</dbReference>
<dbReference type="InterPro" id="IPR027417">
    <property type="entry name" value="P-loop_NTPase"/>
</dbReference>
<dbReference type="GO" id="GO:0016887">
    <property type="term" value="F:ATP hydrolysis activity"/>
    <property type="evidence" value="ECO:0007669"/>
    <property type="project" value="TreeGrafter"/>
</dbReference>
<protein>
    <submittedName>
        <fullName evidence="6">Helicase ATP-binding domain-containing protein</fullName>
    </submittedName>
</protein>
<accession>A0A183BXE4</accession>
<keyword evidence="2" id="KW-0539">Nucleus</keyword>
<dbReference type="GO" id="GO:0042393">
    <property type="term" value="F:histone binding"/>
    <property type="evidence" value="ECO:0007669"/>
    <property type="project" value="TreeGrafter"/>
</dbReference>
<dbReference type="PROSITE" id="PS51192">
    <property type="entry name" value="HELICASE_ATP_BIND_1"/>
    <property type="match status" value="1"/>
</dbReference>
<dbReference type="GO" id="GO:0140658">
    <property type="term" value="F:ATP-dependent chromatin remodeler activity"/>
    <property type="evidence" value="ECO:0007669"/>
    <property type="project" value="TreeGrafter"/>
</dbReference>
<evidence type="ECO:0000313" key="6">
    <source>
        <dbReference type="WBParaSite" id="GPLIN_000528300"/>
    </source>
</evidence>
<dbReference type="InterPro" id="IPR000330">
    <property type="entry name" value="SNF2_N"/>
</dbReference>
<dbReference type="Gene3D" id="3.40.50.10810">
    <property type="entry name" value="Tandem AAA-ATPase domain"/>
    <property type="match status" value="1"/>
</dbReference>
<dbReference type="InterPro" id="IPR014001">
    <property type="entry name" value="Helicase_ATP-bd"/>
</dbReference>
<dbReference type="Pfam" id="PF00176">
    <property type="entry name" value="SNF2-rel_dom"/>
    <property type="match status" value="1"/>
</dbReference>
<dbReference type="GO" id="GO:0000785">
    <property type="term" value="C:chromatin"/>
    <property type="evidence" value="ECO:0007669"/>
    <property type="project" value="TreeGrafter"/>
</dbReference>
<dbReference type="WBParaSite" id="GPLIN_000528300">
    <property type="protein sequence ID" value="GPLIN_000528300"/>
    <property type="gene ID" value="GPLIN_000528300"/>
</dbReference>
<dbReference type="PANTHER" id="PTHR45623:SF11">
    <property type="entry name" value="KISMET, ISOFORM C"/>
    <property type="match status" value="1"/>
</dbReference>
<dbReference type="GO" id="GO:0003682">
    <property type="term" value="F:chromatin binding"/>
    <property type="evidence" value="ECO:0007669"/>
    <property type="project" value="TreeGrafter"/>
</dbReference>
<reference evidence="5" key="1">
    <citation type="submission" date="2013-12" db="EMBL/GenBank/DDBJ databases">
        <authorList>
            <person name="Aslett M."/>
        </authorList>
    </citation>
    <scope>NUCLEOTIDE SEQUENCE [LARGE SCALE GENOMIC DNA]</scope>
    <source>
        <strain evidence="5">Lindley</strain>
    </source>
</reference>
<evidence type="ECO:0000259" key="4">
    <source>
        <dbReference type="PROSITE" id="PS51192"/>
    </source>
</evidence>
<evidence type="ECO:0000313" key="5">
    <source>
        <dbReference type="Proteomes" id="UP000050741"/>
    </source>
</evidence>
<proteinExistence type="predicted"/>
<dbReference type="GO" id="GO:0010468">
    <property type="term" value="P:regulation of gene expression"/>
    <property type="evidence" value="ECO:0007669"/>
    <property type="project" value="TreeGrafter"/>
</dbReference>
<keyword evidence="5" id="KW-1185">Reference proteome</keyword>
<evidence type="ECO:0000256" key="1">
    <source>
        <dbReference type="ARBA" id="ARBA00004123"/>
    </source>
</evidence>
<name>A0A183BXE4_GLOPA</name>
<feature type="domain" description="Helicase ATP-binding" evidence="4">
    <location>
        <begin position="61"/>
        <end position="124"/>
    </location>
</feature>
<dbReference type="PANTHER" id="PTHR45623">
    <property type="entry name" value="CHROMODOMAIN-HELICASE-DNA-BINDING PROTEIN 3-RELATED-RELATED"/>
    <property type="match status" value="1"/>
</dbReference>
<dbReference type="AlphaFoldDB" id="A0A183BXE4"/>
<sequence>MLQEDSHQPPQHALPSTSGAAQQQQAAGANAQTTTTAAEGIGSGWKRTEKVVRWFVVQDVEVLRKINFRVCVIDEAHRLKNRNCKLLQTGLLSLKMDYRVLLTGTPLQNNIQELFSLLNFLETEQFGNSEAFLQQFGQCQTEDQVQKLQEILKPMMLRGNNH</sequence>
<dbReference type="Proteomes" id="UP000050741">
    <property type="component" value="Unassembled WGS sequence"/>
</dbReference>
<evidence type="ECO:0000256" key="3">
    <source>
        <dbReference type="SAM" id="MobiDB-lite"/>
    </source>
</evidence>
<dbReference type="GO" id="GO:0005634">
    <property type="term" value="C:nucleus"/>
    <property type="evidence" value="ECO:0007669"/>
    <property type="project" value="UniProtKB-SubCell"/>
</dbReference>
<feature type="compositionally biased region" description="Low complexity" evidence="3">
    <location>
        <begin position="16"/>
        <end position="38"/>
    </location>
</feature>
<comment type="subcellular location">
    <subcellularLocation>
        <location evidence="1">Nucleus</location>
    </subcellularLocation>
</comment>
<evidence type="ECO:0000256" key="2">
    <source>
        <dbReference type="ARBA" id="ARBA00023242"/>
    </source>
</evidence>
<dbReference type="GO" id="GO:0003677">
    <property type="term" value="F:DNA binding"/>
    <property type="evidence" value="ECO:0007669"/>
    <property type="project" value="TreeGrafter"/>
</dbReference>
<reference evidence="6" key="3">
    <citation type="submission" date="2016-06" db="UniProtKB">
        <authorList>
            <consortium name="WormBaseParasite"/>
        </authorList>
    </citation>
    <scope>IDENTIFICATION</scope>
</reference>
<reference evidence="5" key="2">
    <citation type="submission" date="2014-05" db="EMBL/GenBank/DDBJ databases">
        <title>The genome and life-stage specific transcriptomes of Globodera pallida elucidate key aspects of plant parasitism by a cyst nematode.</title>
        <authorList>
            <person name="Cotton J.A."/>
            <person name="Lilley C.J."/>
            <person name="Jones L.M."/>
            <person name="Kikuchi T."/>
            <person name="Reid A.J."/>
            <person name="Thorpe P."/>
            <person name="Tsai I.J."/>
            <person name="Beasley H."/>
            <person name="Blok V."/>
            <person name="Cock P.J.A."/>
            <person name="Van den Akker S.E."/>
            <person name="Holroyd N."/>
            <person name="Hunt M."/>
            <person name="Mantelin S."/>
            <person name="Naghra H."/>
            <person name="Pain A."/>
            <person name="Palomares-Rius J.E."/>
            <person name="Zarowiecki M."/>
            <person name="Berriman M."/>
            <person name="Jones J.T."/>
            <person name="Urwin P.E."/>
        </authorList>
    </citation>
    <scope>NUCLEOTIDE SEQUENCE [LARGE SCALE GENOMIC DNA]</scope>
    <source>
        <strain evidence="5">Lindley</strain>
    </source>
</reference>
<feature type="region of interest" description="Disordered" evidence="3">
    <location>
        <begin position="1"/>
        <end position="40"/>
    </location>
</feature>
<organism evidence="5 6">
    <name type="scientific">Globodera pallida</name>
    <name type="common">Potato cyst nematode worm</name>
    <name type="synonym">Heterodera pallida</name>
    <dbReference type="NCBI Taxonomy" id="36090"/>
    <lineage>
        <taxon>Eukaryota</taxon>
        <taxon>Metazoa</taxon>
        <taxon>Ecdysozoa</taxon>
        <taxon>Nematoda</taxon>
        <taxon>Chromadorea</taxon>
        <taxon>Rhabditida</taxon>
        <taxon>Tylenchina</taxon>
        <taxon>Tylenchomorpha</taxon>
        <taxon>Tylenchoidea</taxon>
        <taxon>Heteroderidae</taxon>
        <taxon>Heteroderinae</taxon>
        <taxon>Globodera</taxon>
    </lineage>
</organism>